<reference evidence="2 3" key="1">
    <citation type="submission" date="2016-10" db="EMBL/GenBank/DDBJ databases">
        <authorList>
            <person name="de Groot N.N."/>
        </authorList>
    </citation>
    <scope>NUCLEOTIDE SEQUENCE [LARGE SCALE GENOMIC DNA]</scope>
    <source>
        <strain evidence="2 3">DSM 22187</strain>
    </source>
</reference>
<gene>
    <name evidence="2" type="ORF">SAMN05444271_101260</name>
</gene>
<evidence type="ECO:0000256" key="1">
    <source>
        <dbReference type="SAM" id="Phobius"/>
    </source>
</evidence>
<keyword evidence="3" id="KW-1185">Reference proteome</keyword>
<evidence type="ECO:0000313" key="2">
    <source>
        <dbReference type="EMBL" id="SEI50306.1"/>
    </source>
</evidence>
<name>A0A1H6R748_9EURY</name>
<evidence type="ECO:0000313" key="3">
    <source>
        <dbReference type="Proteomes" id="UP000198888"/>
    </source>
</evidence>
<dbReference type="InterPro" id="IPR058324">
    <property type="entry name" value="DUF8011"/>
</dbReference>
<protein>
    <submittedName>
        <fullName evidence="2">Uncharacterized protein</fullName>
    </submittedName>
</protein>
<accession>A0A1H6R748</accession>
<organism evidence="2 3">
    <name type="scientific">Halohasta litchfieldiae</name>
    <dbReference type="NCBI Taxonomy" id="1073996"/>
    <lineage>
        <taxon>Archaea</taxon>
        <taxon>Methanobacteriati</taxon>
        <taxon>Methanobacteriota</taxon>
        <taxon>Stenosarchaea group</taxon>
        <taxon>Halobacteria</taxon>
        <taxon>Halobacteriales</taxon>
        <taxon>Haloferacaceae</taxon>
        <taxon>Halohasta</taxon>
    </lineage>
</organism>
<dbReference type="KEGG" id="hae:halTADL_1705"/>
<keyword evidence="1" id="KW-0812">Transmembrane</keyword>
<keyword evidence="1" id="KW-1133">Transmembrane helix</keyword>
<proteinExistence type="predicted"/>
<dbReference type="Pfam" id="PF26041">
    <property type="entry name" value="DUF8011"/>
    <property type="match status" value="1"/>
</dbReference>
<feature type="transmembrane region" description="Helical" evidence="1">
    <location>
        <begin position="20"/>
        <end position="39"/>
    </location>
</feature>
<dbReference type="Proteomes" id="UP000198888">
    <property type="component" value="Unassembled WGS sequence"/>
</dbReference>
<feature type="transmembrane region" description="Helical" evidence="1">
    <location>
        <begin position="74"/>
        <end position="94"/>
    </location>
</feature>
<accession>A0A2H4Q2D1</accession>
<dbReference type="STRING" id="1073996.SAMN05444271_101260"/>
<sequence length="110" mass="12484">MPSTIKKLVFNEPAGRPMSLFYFGIAVAFLSLYVFFKWVLGSEDLFLFPLVMVVGNTLQGIAESRPESQRQTAGVLRLIVMFVYLSAIVVIVFVPESACHRSYRPAFWRC</sequence>
<keyword evidence="1" id="KW-0472">Membrane</keyword>
<dbReference type="AlphaFoldDB" id="A0A1H6R748"/>
<dbReference type="EMBL" id="FNYR01000001">
    <property type="protein sequence ID" value="SEI50306.1"/>
    <property type="molecule type" value="Genomic_DNA"/>
</dbReference>